<dbReference type="EMBL" id="DVGA01000085">
    <property type="protein sequence ID" value="HIQ79191.1"/>
    <property type="molecule type" value="Genomic_DNA"/>
</dbReference>
<gene>
    <name evidence="3" type="ORF">IAB77_08025</name>
</gene>
<feature type="domain" description="SipL SPOCS" evidence="2">
    <location>
        <begin position="37"/>
        <end position="117"/>
    </location>
</feature>
<protein>
    <submittedName>
        <fullName evidence="3">DUF3794 domain-containing protein</fullName>
    </submittedName>
</protein>
<dbReference type="Pfam" id="PF01476">
    <property type="entry name" value="LysM"/>
    <property type="match status" value="1"/>
</dbReference>
<dbReference type="InterPro" id="IPR018392">
    <property type="entry name" value="LysM"/>
</dbReference>
<dbReference type="AlphaFoldDB" id="A0A9D1CT12"/>
<proteinExistence type="predicted"/>
<reference evidence="3" key="2">
    <citation type="journal article" date="2021" name="PeerJ">
        <title>Extensive microbial diversity within the chicken gut microbiome revealed by metagenomics and culture.</title>
        <authorList>
            <person name="Gilroy R."/>
            <person name="Ravi A."/>
            <person name="Getino M."/>
            <person name="Pursley I."/>
            <person name="Horton D.L."/>
            <person name="Alikhan N.F."/>
            <person name="Baker D."/>
            <person name="Gharbi K."/>
            <person name="Hall N."/>
            <person name="Watson M."/>
            <person name="Adriaenssens E.M."/>
            <person name="Foster-Nyarko E."/>
            <person name="Jarju S."/>
            <person name="Secka A."/>
            <person name="Antonio M."/>
            <person name="Oren A."/>
            <person name="Chaudhuri R.R."/>
            <person name="La Ragione R."/>
            <person name="Hildebrand F."/>
            <person name="Pallen M.J."/>
        </authorList>
    </citation>
    <scope>NUCLEOTIDE SEQUENCE</scope>
    <source>
        <strain evidence="3">ChiBcolR7-354</strain>
    </source>
</reference>
<dbReference type="Proteomes" id="UP000824262">
    <property type="component" value="Unassembled WGS sequence"/>
</dbReference>
<comment type="caution">
    <text evidence="3">The sequence shown here is derived from an EMBL/GenBank/DDBJ whole genome shotgun (WGS) entry which is preliminary data.</text>
</comment>
<organism evidence="3 4">
    <name type="scientific">Candidatus Scatomorpha intestinavium</name>
    <dbReference type="NCBI Taxonomy" id="2840922"/>
    <lineage>
        <taxon>Bacteria</taxon>
        <taxon>Bacillati</taxon>
        <taxon>Bacillota</taxon>
        <taxon>Clostridia</taxon>
        <taxon>Eubacteriales</taxon>
        <taxon>Candidatus Scatomorpha</taxon>
    </lineage>
</organism>
<dbReference type="Gene3D" id="3.10.350.10">
    <property type="entry name" value="LysM domain"/>
    <property type="match status" value="1"/>
</dbReference>
<reference evidence="3" key="1">
    <citation type="submission" date="2020-10" db="EMBL/GenBank/DDBJ databases">
        <authorList>
            <person name="Gilroy R."/>
        </authorList>
    </citation>
    <scope>NUCLEOTIDE SEQUENCE</scope>
    <source>
        <strain evidence="3">ChiBcolR7-354</strain>
    </source>
</reference>
<dbReference type="Pfam" id="PF12673">
    <property type="entry name" value="SipL"/>
    <property type="match status" value="1"/>
</dbReference>
<evidence type="ECO:0000313" key="3">
    <source>
        <dbReference type="EMBL" id="HIQ79191.1"/>
    </source>
</evidence>
<evidence type="ECO:0000259" key="1">
    <source>
        <dbReference type="Pfam" id="PF01476"/>
    </source>
</evidence>
<accession>A0A9D1CT12</accession>
<evidence type="ECO:0000259" key="2">
    <source>
        <dbReference type="Pfam" id="PF12673"/>
    </source>
</evidence>
<name>A0A9D1CT12_9FIRM</name>
<evidence type="ECO:0000313" key="4">
    <source>
        <dbReference type="Proteomes" id="UP000824262"/>
    </source>
</evidence>
<feature type="domain" description="LysM" evidence="1">
    <location>
        <begin position="463"/>
        <end position="501"/>
    </location>
</feature>
<dbReference type="InterPro" id="IPR036779">
    <property type="entry name" value="LysM_dom_sf"/>
</dbReference>
<dbReference type="InterPro" id="IPR024300">
    <property type="entry name" value="SipL_SPOCS_dom"/>
</dbReference>
<sequence>MELTMKRESLECCERVFEYCAPAEEATETVIPDTMPDVERVLCAGGTAIIRSKEVQDGRVSLTAGVSATVLYTPEGEVGTRCVNAAVPFSINLDAPGVTSSSLAVCMLTVTGMEAKILNPRKLLIRAVLSVHVECYEHRELETVCGVESGEGEQVESLVETCSVSPVVAVKEKTFTLTDEYRFDGLPQAAELLWHSVSIVPGSVRNVGSKLVFGGTVRMNVLYAAEDTGELCTAAFETEFSQMLETDHELTSPDATVYTLLTAEYIDLTTLAGGERGISAEYHLVSQAVITDSARLNVLSDCYCNCRELVCEVEELPMICERRRRVVRAEARDTVQAAPQCAEVLRVFVRPGEPECQEGTLSCPLSVTVLYRSADGELSSASSRMTATAKAELADGESAAMVRVVSAEGFAAPSQGALDVRVAVDLELTAERCSSTGTIASITDAGGTDTTGRPSVTIVRAAAGDTLWSLSKKYHSTPELISTVNSLGDGAPAEGTVLLIPSIK</sequence>
<dbReference type="CDD" id="cd00118">
    <property type="entry name" value="LysM"/>
    <property type="match status" value="1"/>
</dbReference>